<keyword evidence="3" id="KW-0687">Ribonucleoprotein</keyword>
<evidence type="ECO:0000256" key="2">
    <source>
        <dbReference type="ARBA" id="ARBA00022980"/>
    </source>
</evidence>
<dbReference type="SUPFAM" id="SSF141091">
    <property type="entry name" value="L21p-like"/>
    <property type="match status" value="1"/>
</dbReference>
<dbReference type="Pfam" id="PF00829">
    <property type="entry name" value="Ribosomal_L21p"/>
    <property type="match status" value="1"/>
</dbReference>
<dbReference type="GO" id="GO:0003735">
    <property type="term" value="F:structural constituent of ribosome"/>
    <property type="evidence" value="ECO:0007669"/>
    <property type="project" value="InterPro"/>
</dbReference>
<dbReference type="NCBIfam" id="TIGR00061">
    <property type="entry name" value="L21"/>
    <property type="match status" value="1"/>
</dbReference>
<dbReference type="GO" id="GO:0003723">
    <property type="term" value="F:RNA binding"/>
    <property type="evidence" value="ECO:0007669"/>
    <property type="project" value="InterPro"/>
</dbReference>
<dbReference type="EMBL" id="JWZT01005339">
    <property type="protein sequence ID" value="KII61431.1"/>
    <property type="molecule type" value="Genomic_DNA"/>
</dbReference>
<proteinExistence type="inferred from homology"/>
<evidence type="ECO:0000256" key="1">
    <source>
        <dbReference type="ARBA" id="ARBA00008563"/>
    </source>
</evidence>
<comment type="similarity">
    <text evidence="1">Belongs to the bacterial ribosomal protein bL21 family.</text>
</comment>
<name>A0A0C2MIE0_THEKT</name>
<dbReference type="AlphaFoldDB" id="A0A0C2MIE0"/>
<evidence type="ECO:0000256" key="4">
    <source>
        <dbReference type="ARBA" id="ARBA00044129"/>
    </source>
</evidence>
<evidence type="ECO:0000313" key="6">
    <source>
        <dbReference type="Proteomes" id="UP000031668"/>
    </source>
</evidence>
<keyword evidence="2 5" id="KW-0689">Ribosomal protein</keyword>
<dbReference type="GO" id="GO:0005762">
    <property type="term" value="C:mitochondrial large ribosomal subunit"/>
    <property type="evidence" value="ECO:0007669"/>
    <property type="project" value="TreeGrafter"/>
</dbReference>
<dbReference type="PANTHER" id="PTHR21349">
    <property type="entry name" value="50S RIBOSOMAL PROTEIN L21"/>
    <property type="match status" value="1"/>
</dbReference>
<comment type="caution">
    <text evidence="5">The sequence shown here is derived from an EMBL/GenBank/DDBJ whole genome shotgun (WGS) entry which is preliminary data.</text>
</comment>
<dbReference type="OrthoDB" id="5994at2759"/>
<dbReference type="GO" id="GO:0006412">
    <property type="term" value="P:translation"/>
    <property type="evidence" value="ECO:0007669"/>
    <property type="project" value="InterPro"/>
</dbReference>
<reference evidence="5 6" key="1">
    <citation type="journal article" date="2014" name="Genome Biol. Evol.">
        <title>The genome of the myxosporean Thelohanellus kitauei shows adaptations to nutrient acquisition within its fish host.</title>
        <authorList>
            <person name="Yang Y."/>
            <person name="Xiong J."/>
            <person name="Zhou Z."/>
            <person name="Huo F."/>
            <person name="Miao W."/>
            <person name="Ran C."/>
            <person name="Liu Y."/>
            <person name="Zhang J."/>
            <person name="Feng J."/>
            <person name="Wang M."/>
            <person name="Wang M."/>
            <person name="Wang L."/>
            <person name="Yao B."/>
        </authorList>
    </citation>
    <scope>NUCLEOTIDE SEQUENCE [LARGE SCALE GENOMIC DNA]</scope>
    <source>
        <strain evidence="5">Wuqing</strain>
    </source>
</reference>
<dbReference type="Proteomes" id="UP000031668">
    <property type="component" value="Unassembled WGS sequence"/>
</dbReference>
<protein>
    <recommendedName>
        <fullName evidence="4">Large ribosomal subunit protein bL21m</fullName>
    </recommendedName>
</protein>
<evidence type="ECO:0000313" key="5">
    <source>
        <dbReference type="EMBL" id="KII61431.1"/>
    </source>
</evidence>
<organism evidence="5 6">
    <name type="scientific">Thelohanellus kitauei</name>
    <name type="common">Myxosporean</name>
    <dbReference type="NCBI Taxonomy" id="669202"/>
    <lineage>
        <taxon>Eukaryota</taxon>
        <taxon>Metazoa</taxon>
        <taxon>Cnidaria</taxon>
        <taxon>Myxozoa</taxon>
        <taxon>Myxosporea</taxon>
        <taxon>Bivalvulida</taxon>
        <taxon>Platysporina</taxon>
        <taxon>Myxobolidae</taxon>
        <taxon>Thelohanellus</taxon>
    </lineage>
</organism>
<gene>
    <name evidence="5" type="ORF">RF11_12846</name>
</gene>
<dbReference type="InterPro" id="IPR036164">
    <property type="entry name" value="bL21-like_sf"/>
</dbReference>
<keyword evidence="6" id="KW-1185">Reference proteome</keyword>
<dbReference type="InterPro" id="IPR001787">
    <property type="entry name" value="Ribosomal_bL21"/>
</dbReference>
<accession>A0A0C2MIE0</accession>
<dbReference type="PANTHER" id="PTHR21349:SF0">
    <property type="entry name" value="LARGE RIBOSOMAL SUBUNIT PROTEIN BL21M"/>
    <property type="match status" value="1"/>
</dbReference>
<evidence type="ECO:0000256" key="3">
    <source>
        <dbReference type="ARBA" id="ARBA00023274"/>
    </source>
</evidence>
<sequence>MLANFTRIAFNSAAKRYSSTVSRRTSLLMFSKLLLSRYKGVLVSQSLLSNRLCSTNELKSAIENIDLNIRISPDHQRMLSFGLTSYLALLKNEIKCIETIAVICFGGRQFIVRHGDTIIVNEVHVEPGTKMVLGKVLLVAGQKFTMIGKPLISLDTVKVNAEVVEHFLGPIKKTYKFQKKSTRRYRESRHRFTVIKIQDIEIDENSLKEFT</sequence>
<dbReference type="InterPro" id="IPR028909">
    <property type="entry name" value="bL21-like"/>
</dbReference>